<comment type="caution">
    <text evidence="2">The sequence shown here is derived from an EMBL/GenBank/DDBJ whole genome shotgun (WGS) entry which is preliminary data.</text>
</comment>
<proteinExistence type="predicted"/>
<dbReference type="AlphaFoldDB" id="A0A1X2I5I3"/>
<evidence type="ECO:0000313" key="3">
    <source>
        <dbReference type="Proteomes" id="UP000193560"/>
    </source>
</evidence>
<protein>
    <submittedName>
        <fullName evidence="2">Uncharacterized protein</fullName>
    </submittedName>
</protein>
<evidence type="ECO:0000256" key="1">
    <source>
        <dbReference type="SAM" id="Phobius"/>
    </source>
</evidence>
<evidence type="ECO:0000313" key="2">
    <source>
        <dbReference type="EMBL" id="ORZ09836.1"/>
    </source>
</evidence>
<keyword evidence="1" id="KW-1133">Transmembrane helix</keyword>
<sequence length="62" mass="7474">MMYAIVLCCLTPTFSSHYTKLVYLFSFAPLRFLFILFSTDITIYPPFFLERNLFFLFFSKLH</sequence>
<accession>A0A1X2I5I3</accession>
<keyword evidence="1" id="KW-0472">Membrane</keyword>
<gene>
    <name evidence="2" type="ORF">BCR42DRAFT_423164</name>
</gene>
<keyword evidence="1" id="KW-0812">Transmembrane</keyword>
<dbReference type="Proteomes" id="UP000193560">
    <property type="component" value="Unassembled WGS sequence"/>
</dbReference>
<name>A0A1X2I5I3_9FUNG</name>
<reference evidence="2 3" key="1">
    <citation type="submission" date="2016-07" db="EMBL/GenBank/DDBJ databases">
        <title>Pervasive Adenine N6-methylation of Active Genes in Fungi.</title>
        <authorList>
            <consortium name="DOE Joint Genome Institute"/>
            <person name="Mondo S.J."/>
            <person name="Dannebaum R.O."/>
            <person name="Kuo R.C."/>
            <person name="Labutti K."/>
            <person name="Haridas S."/>
            <person name="Kuo A."/>
            <person name="Salamov A."/>
            <person name="Ahrendt S.R."/>
            <person name="Lipzen A."/>
            <person name="Sullivan W."/>
            <person name="Andreopoulos W.B."/>
            <person name="Clum A."/>
            <person name="Lindquist E."/>
            <person name="Daum C."/>
            <person name="Ramamoorthy G.K."/>
            <person name="Gryganskyi A."/>
            <person name="Culley D."/>
            <person name="Magnuson J.K."/>
            <person name="James T.Y."/>
            <person name="O'Malley M.A."/>
            <person name="Stajich J.E."/>
            <person name="Spatafora J.W."/>
            <person name="Visel A."/>
            <person name="Grigoriev I.V."/>
        </authorList>
    </citation>
    <scope>NUCLEOTIDE SEQUENCE [LARGE SCALE GENOMIC DNA]</scope>
    <source>
        <strain evidence="2 3">NRRL 1336</strain>
    </source>
</reference>
<organism evidence="2 3">
    <name type="scientific">Absidia repens</name>
    <dbReference type="NCBI Taxonomy" id="90262"/>
    <lineage>
        <taxon>Eukaryota</taxon>
        <taxon>Fungi</taxon>
        <taxon>Fungi incertae sedis</taxon>
        <taxon>Mucoromycota</taxon>
        <taxon>Mucoromycotina</taxon>
        <taxon>Mucoromycetes</taxon>
        <taxon>Mucorales</taxon>
        <taxon>Cunninghamellaceae</taxon>
        <taxon>Absidia</taxon>
    </lineage>
</organism>
<dbReference type="EMBL" id="MCGE01000026">
    <property type="protein sequence ID" value="ORZ09836.1"/>
    <property type="molecule type" value="Genomic_DNA"/>
</dbReference>
<feature type="transmembrane region" description="Helical" evidence="1">
    <location>
        <begin position="31"/>
        <end position="49"/>
    </location>
</feature>
<keyword evidence="3" id="KW-1185">Reference proteome</keyword>